<accession>A0AAD9JLA4</accession>
<feature type="region of interest" description="Disordered" evidence="1">
    <location>
        <begin position="710"/>
        <end position="731"/>
    </location>
</feature>
<feature type="compositionally biased region" description="Polar residues" evidence="1">
    <location>
        <begin position="849"/>
        <end position="880"/>
    </location>
</feature>
<gene>
    <name evidence="2" type="ORF">LSH36_246g01002</name>
</gene>
<feature type="region of interest" description="Disordered" evidence="1">
    <location>
        <begin position="122"/>
        <end position="144"/>
    </location>
</feature>
<feature type="compositionally biased region" description="Basic and acidic residues" evidence="1">
    <location>
        <begin position="906"/>
        <end position="918"/>
    </location>
</feature>
<reference evidence="2" key="1">
    <citation type="journal article" date="2023" name="Mol. Biol. Evol.">
        <title>Third-Generation Sequencing Reveals the Adaptive Role of the Epigenome in Three Deep-Sea Polychaetes.</title>
        <authorList>
            <person name="Perez M."/>
            <person name="Aroh O."/>
            <person name="Sun Y."/>
            <person name="Lan Y."/>
            <person name="Juniper S.K."/>
            <person name="Young C.R."/>
            <person name="Angers B."/>
            <person name="Qian P.Y."/>
        </authorList>
    </citation>
    <scope>NUCLEOTIDE SEQUENCE</scope>
    <source>
        <strain evidence="2">P08H-3</strain>
    </source>
</reference>
<feature type="compositionally biased region" description="Low complexity" evidence="1">
    <location>
        <begin position="347"/>
        <end position="365"/>
    </location>
</feature>
<feature type="compositionally biased region" description="Polar residues" evidence="1">
    <location>
        <begin position="316"/>
        <end position="330"/>
    </location>
</feature>
<feature type="compositionally biased region" description="Low complexity" evidence="1">
    <location>
        <begin position="215"/>
        <end position="227"/>
    </location>
</feature>
<feature type="compositionally biased region" description="Low complexity" evidence="1">
    <location>
        <begin position="392"/>
        <end position="413"/>
    </location>
</feature>
<feature type="compositionally biased region" description="Low complexity" evidence="1">
    <location>
        <begin position="292"/>
        <end position="302"/>
    </location>
</feature>
<name>A0AAD9JLA4_9ANNE</name>
<feature type="region of interest" description="Disordered" evidence="1">
    <location>
        <begin position="238"/>
        <end position="257"/>
    </location>
</feature>
<feature type="region of interest" description="Disordered" evidence="1">
    <location>
        <begin position="164"/>
        <end position="233"/>
    </location>
</feature>
<sequence length="1179" mass="130081">MWNAQDTNVGHPGQIQMFDPTQFITGQQPFAASDSLNACREQTENTDQLAGQPNIQEQTPWNQSWPQQGWNGQDSGQWAQHMNSTGPGGVTHSGQKDVNDVNQAWSQQGDNLSAVNQAPNWQQGDLFTDGAKPGYNNPEFGYGQDLHQGMAQVNAEQLRQGHNLGASSSESQVQSANASNGGMSAFFQHDASEDVTTESASISDRSLQDIPLDEPSSQSVLSSSSPPTAEMQPQIFSSSSFSKLPSEPSPFDGIVSHGSELHDQLLNVPDPQVKLKPDAIDKVKFILGGSASSSANQSASQSPFPFDQSGAAEPSVGTTSGSGQVAQNGPSHAGALQHNIPADRPSSEVSSVSRQSSLMDSQDLSSEVARAQLNGASSIDSLPLSTGRHRSPSVQSGQSLDSSGSLSRSGGQLPITSPNPCRMGPGPNRHHMSPAVNPLSQPSTFVPGSGPVSCEAPATEHHQQMPHGNIYQPLTTPEDAQPAEIMGGSAESADGLWSGDVSQSAQHQLNIYATPIDVRSESAFHRVSSPGSAVGIQDPVQDLHSGSHDDKYSNMMSGEVTVTKEMSGGEMAHADQQQQLQQSAAPSDHFEHQGMSQLWFSTVQQDVQQQPVQQHVQQQFIQQHHVQQQVVQHIDVQQQSVQHQDVQHIDVQQQSVQHQDVQQQTVLEQQSIQQQPIQHQLVQQNSEQYPSVQQQPVQQEPVQQSYIEQQSVQQEPLQQQPMQQQPMLQQPLQQQPVQYQYGEANMVQEGPGNQVANQSLNQQLQQQPLHEQSIQQQQNRSEQPVQMWPSYHPPGQQLQHSAQQQPNASQIVPEQQGIQQKSSEALQRHMTPHSVQQQMPQEAEPQHSLHLSGQQPTSPNRPTQPTDVQMLRQHSGSDQVKLQHDGTQTGQTGQKQQMQQQQQVQRTERTAAHHDQKSELSFCGTSRPPVQQLATQQTSEHQQHFPQLEVQQSDVSQLDSHKSEVQQLSNQQLAGQEPARQQQDVQQPNQSQLSINPRKEVFEKSQQGMSQQLLDRSNQEQQHGQLQKDNSQQQRSMVQQQQITGQIVSHQQGIPQQQGIPHHQDIPQQQDIPHQQGISQQQGVAQQEGIAQYVQQKQTRQINSQQQRSMVQQQQTIGQIVSQQQGMQQGIPHHQDIPQQQGMPQQDIPQQQAVAQQQGVAQQQDIVQYVQQKKSQTRN</sequence>
<organism evidence="2 3">
    <name type="scientific">Paralvinella palmiformis</name>
    <dbReference type="NCBI Taxonomy" id="53620"/>
    <lineage>
        <taxon>Eukaryota</taxon>
        <taxon>Metazoa</taxon>
        <taxon>Spiralia</taxon>
        <taxon>Lophotrochozoa</taxon>
        <taxon>Annelida</taxon>
        <taxon>Polychaeta</taxon>
        <taxon>Sedentaria</taxon>
        <taxon>Canalipalpata</taxon>
        <taxon>Terebellida</taxon>
        <taxon>Terebelliformia</taxon>
        <taxon>Alvinellidae</taxon>
        <taxon>Paralvinella</taxon>
    </lineage>
</organism>
<feature type="compositionally biased region" description="Low complexity" evidence="1">
    <location>
        <begin position="762"/>
        <end position="783"/>
    </location>
</feature>
<feature type="compositionally biased region" description="Low complexity" evidence="1">
    <location>
        <begin position="1032"/>
        <end position="1084"/>
    </location>
</feature>
<feature type="compositionally biased region" description="Polar residues" evidence="1">
    <location>
        <begin position="949"/>
        <end position="958"/>
    </location>
</feature>
<dbReference type="AlphaFoldDB" id="A0AAD9JLA4"/>
<feature type="region of interest" description="Disordered" evidence="1">
    <location>
        <begin position="378"/>
        <end position="482"/>
    </location>
</feature>
<feature type="compositionally biased region" description="Polar residues" evidence="1">
    <location>
        <begin position="45"/>
        <end position="85"/>
    </location>
</feature>
<feature type="region of interest" description="Disordered" evidence="1">
    <location>
        <begin position="762"/>
        <end position="1084"/>
    </location>
</feature>
<feature type="compositionally biased region" description="Polar residues" evidence="1">
    <location>
        <begin position="965"/>
        <end position="974"/>
    </location>
</feature>
<evidence type="ECO:0000313" key="2">
    <source>
        <dbReference type="EMBL" id="KAK2155191.1"/>
    </source>
</evidence>
<evidence type="ECO:0000256" key="1">
    <source>
        <dbReference type="SAM" id="MobiDB-lite"/>
    </source>
</evidence>
<evidence type="ECO:0000313" key="3">
    <source>
        <dbReference type="Proteomes" id="UP001208570"/>
    </source>
</evidence>
<proteinExistence type="predicted"/>
<feature type="region of interest" description="Disordered" evidence="1">
    <location>
        <begin position="40"/>
        <end position="96"/>
    </location>
</feature>
<feature type="region of interest" description="Disordered" evidence="1">
    <location>
        <begin position="292"/>
        <end position="365"/>
    </location>
</feature>
<dbReference type="Proteomes" id="UP001208570">
    <property type="component" value="Unassembled WGS sequence"/>
</dbReference>
<feature type="compositionally biased region" description="Low complexity" evidence="1">
    <location>
        <begin position="976"/>
        <end position="992"/>
    </location>
</feature>
<feature type="compositionally biased region" description="Polar residues" evidence="1">
    <location>
        <begin position="928"/>
        <end position="940"/>
    </location>
</feature>
<keyword evidence="3" id="KW-1185">Reference proteome</keyword>
<feature type="compositionally biased region" description="Low complexity" evidence="1">
    <location>
        <begin position="886"/>
        <end position="905"/>
    </location>
</feature>
<feature type="compositionally biased region" description="Low complexity" evidence="1">
    <location>
        <begin position="238"/>
        <end position="251"/>
    </location>
</feature>
<feature type="compositionally biased region" description="Polar residues" evidence="1">
    <location>
        <begin position="165"/>
        <end position="182"/>
    </location>
</feature>
<feature type="region of interest" description="Disordered" evidence="1">
    <location>
        <begin position="1123"/>
        <end position="1157"/>
    </location>
</feature>
<protein>
    <submittedName>
        <fullName evidence="2">Uncharacterized protein</fullName>
    </submittedName>
</protein>
<feature type="compositionally biased region" description="Polar residues" evidence="1">
    <location>
        <begin position="1004"/>
        <end position="1031"/>
    </location>
</feature>
<comment type="caution">
    <text evidence="2">The sequence shown here is derived from an EMBL/GenBank/DDBJ whole genome shotgun (WGS) entry which is preliminary data.</text>
</comment>
<dbReference type="EMBL" id="JAODUP010000246">
    <property type="protein sequence ID" value="KAK2155191.1"/>
    <property type="molecule type" value="Genomic_DNA"/>
</dbReference>
<feature type="compositionally biased region" description="Polar residues" evidence="1">
    <location>
        <begin position="796"/>
        <end position="825"/>
    </location>
</feature>